<reference evidence="1 2" key="1">
    <citation type="submission" date="2017-09" db="EMBL/GenBank/DDBJ databases">
        <title>SPAdes assembly of the Mesoplasma lactucae genome.</title>
        <authorList>
            <person name="Knight T.F."/>
            <person name="Rubinstein R."/>
            <person name="Citino T."/>
        </authorList>
    </citation>
    <scope>NUCLEOTIDE SEQUENCE [LARGE SCALE GENOMIC DNA]</scope>
    <source>
        <strain evidence="1 2">831-C4</strain>
    </source>
</reference>
<dbReference type="EMBL" id="CP023668">
    <property type="protein sequence ID" value="ATG97212.1"/>
    <property type="molecule type" value="Genomic_DNA"/>
</dbReference>
<name>A0A291IQT7_9MOLU</name>
<dbReference type="AlphaFoldDB" id="A0A291IQT7"/>
<dbReference type="NCBIfam" id="NF038029">
    <property type="entry name" value="LP_plasma"/>
    <property type="match status" value="1"/>
</dbReference>
<keyword evidence="2" id="KW-1185">Reference proteome</keyword>
<dbReference type="NCBIfam" id="TIGR04547">
    <property type="entry name" value="Mollicu_LP"/>
    <property type="match status" value="1"/>
</dbReference>
<proteinExistence type="predicted"/>
<dbReference type="InterPro" id="IPR054816">
    <property type="entry name" value="Lipoprotein_mollicutes-type_CS"/>
</dbReference>
<dbReference type="KEGG" id="mlac:CP520_00330"/>
<gene>
    <name evidence="1" type="ORF">CP520_00330</name>
</gene>
<protein>
    <submittedName>
        <fullName evidence="1">Uncharacterized protein</fullName>
    </submittedName>
</protein>
<evidence type="ECO:0000313" key="2">
    <source>
        <dbReference type="Proteomes" id="UP000232227"/>
    </source>
</evidence>
<dbReference type="Proteomes" id="UP000232227">
    <property type="component" value="Chromosome"/>
</dbReference>
<dbReference type="RefSeq" id="WP_096862500.1">
    <property type="nucleotide sequence ID" value="NZ_CP023668.1"/>
</dbReference>
<organism evidence="1 2">
    <name type="scientific">Mesoplasma lactucae ATCC 49193</name>
    <dbReference type="NCBI Taxonomy" id="81460"/>
    <lineage>
        <taxon>Bacteria</taxon>
        <taxon>Bacillati</taxon>
        <taxon>Mycoplasmatota</taxon>
        <taxon>Mollicutes</taxon>
        <taxon>Entomoplasmatales</taxon>
        <taxon>Entomoplasmataceae</taxon>
        <taxon>Mesoplasma</taxon>
    </lineage>
</organism>
<evidence type="ECO:0000313" key="1">
    <source>
        <dbReference type="EMBL" id="ATG97212.1"/>
    </source>
</evidence>
<sequence length="892" mass="99091">MRKILSLLAAITLTATSATTVVACGASAYNGLGKNDTYKDIVFPSRQVSEKEITGAAMARLRTVILDNEYGLSDAKNKTFSMKQSADALTTLDNSEPISNVYNRYFNEGSLHTATYSDNIKLQGTLGEDGEIFKQIFDKLTDFIPAPLKTIIFQLFNIDVNKIADKSVESARTLISILTTINAQVVGTGIPIGIDKLYSLNKVGKFTPVDVLNNLLNDLVKKLTQEKVNSFFDSLTFGVNFDLSDYKVEDLNSIFMIEVANAAKLFGSEKVDGPLFGYDNDNKVLTSDSTELNKALIASGQFLGTTFLTPPKQSSNNIMMGVMHIFRALSALSIKMQIFNDDNKRIDNTDFNNKDHIFDKDKTNVQFISERLTGKKLSEVASEHSTWVNQEDLKYLNFGELISNLVYFLAPNDEGIQQGRLFKLLNIMFADKVVDNKISSNVSSLLAGVFSSTNKDVVTSDNLSTVAKTLDDTFTNAFLTNTQIPDPGTGNKFASNLKDWLDTNEEFKKNPFTVAYHGDLTNMVTANSLDGVIGAPFKAQVQKVLMSMFTFYETAERPSADKSQINLLNLFNLKLRTIFSASGVKDFSVEDLTKNNALFPNVADFFVNKSIISLAKDLSEIFALSGMETSKVQGVGVDKIPGLKYRYAIIPEFKEVINEILYGTELTADNKSILWTIINNLNDPSKNLSFIGYDDQMNYKVDSPIGRLLIFFVPEFANKEKQTPIDKDINGKDVTPYQVISRDTLKNSAGYTDNFGWILSGIANFLKDIIPGTNYEYWLKPVLGGRRNINGNYGDNSPAFTIIEGNDVRKPKFTYFKGKYRKLDFSQVIKSGDMYIQFDPTGLEILNDNGQPIQLGSGHKAVYHITFERLGVNGAAGTPTDTLKFTKIEKLK</sequence>
<dbReference type="InterPro" id="IPR030893">
    <property type="entry name" value="Mollicu_LP"/>
</dbReference>
<dbReference type="PROSITE" id="PS51257">
    <property type="entry name" value="PROKAR_LIPOPROTEIN"/>
    <property type="match status" value="1"/>
</dbReference>
<accession>A0A291IQT7</accession>